<dbReference type="Gene3D" id="3.40.50.720">
    <property type="entry name" value="NAD(P)-binding Rossmann-like Domain"/>
    <property type="match status" value="1"/>
</dbReference>
<dbReference type="Pfam" id="PF00107">
    <property type="entry name" value="ADH_zinc_N"/>
    <property type="match status" value="1"/>
</dbReference>
<sequence length="356" mass="37687">MANMNALAVTEFGKPAALIQRPIPKPGVGEVLLKVVAVGLNPYEQRARDIGLFIAPSSLPMVLGNDIAGIVTAIGPEVDGHKNDIHLKVGDLIFGQSNHIKQTADQSGLQEYCLLDAYTTAKVPSGLTADHGASLPSNAVAAFWALFSPAALGLPPPFSTAEKVPQSIAGNSIVIVGGGSNCGRYAVQFARLSGLFSTIVAIAGPKHAAALLSFGATHVVDRHSDESEVIFRAREIVGDDCLYVIDAVNHEHTLGVGILSTSRKGTMATLCPGEADLSRIEEKKAGFDKVFSSGASHNAPELARGFWGQLPEWLESGKVKPLEWEVIQGLDVDAINAVWDGYRDGNSPDKHIHVHL</sequence>
<keyword evidence="5" id="KW-1185">Reference proteome</keyword>
<proteinExistence type="inferred from homology"/>
<dbReference type="HOGENOM" id="CLU_026673_16_5_1"/>
<reference evidence="5" key="2">
    <citation type="submission" date="2015-01" db="EMBL/GenBank/DDBJ databases">
        <title>Evolutionary Origins and Diversification of the Mycorrhizal Mutualists.</title>
        <authorList>
            <consortium name="DOE Joint Genome Institute"/>
            <consortium name="Mycorrhizal Genomics Consortium"/>
            <person name="Kohler A."/>
            <person name="Kuo A."/>
            <person name="Nagy L.G."/>
            <person name="Floudas D."/>
            <person name="Copeland A."/>
            <person name="Barry K.W."/>
            <person name="Cichocki N."/>
            <person name="Veneault-Fourrey C."/>
            <person name="LaButti K."/>
            <person name="Lindquist E.A."/>
            <person name="Lipzen A."/>
            <person name="Lundell T."/>
            <person name="Morin E."/>
            <person name="Murat C."/>
            <person name="Riley R."/>
            <person name="Ohm R."/>
            <person name="Sun H."/>
            <person name="Tunlid A."/>
            <person name="Henrissat B."/>
            <person name="Grigoriev I.V."/>
            <person name="Hibbett D.S."/>
            <person name="Martin F."/>
        </authorList>
    </citation>
    <scope>NUCLEOTIDE SEQUENCE [LARGE SCALE GENOMIC DNA]</scope>
    <source>
        <strain evidence="5">Zn</strain>
    </source>
</reference>
<organism evidence="4 5">
    <name type="scientific">Oidiodendron maius (strain Zn)</name>
    <dbReference type="NCBI Taxonomy" id="913774"/>
    <lineage>
        <taxon>Eukaryota</taxon>
        <taxon>Fungi</taxon>
        <taxon>Dikarya</taxon>
        <taxon>Ascomycota</taxon>
        <taxon>Pezizomycotina</taxon>
        <taxon>Leotiomycetes</taxon>
        <taxon>Leotiomycetes incertae sedis</taxon>
        <taxon>Myxotrichaceae</taxon>
        <taxon>Oidiodendron</taxon>
    </lineage>
</organism>
<evidence type="ECO:0000256" key="2">
    <source>
        <dbReference type="ARBA" id="ARBA00023002"/>
    </source>
</evidence>
<dbReference type="GO" id="GO:0016651">
    <property type="term" value="F:oxidoreductase activity, acting on NAD(P)H"/>
    <property type="evidence" value="ECO:0007669"/>
    <property type="project" value="InterPro"/>
</dbReference>
<accession>A0A0C3DXQ6</accession>
<protein>
    <recommendedName>
        <fullName evidence="3">Enoyl reductase (ER) domain-containing protein</fullName>
    </recommendedName>
</protein>
<keyword evidence="2" id="KW-0560">Oxidoreductase</keyword>
<dbReference type="Pfam" id="PF08240">
    <property type="entry name" value="ADH_N"/>
    <property type="match status" value="1"/>
</dbReference>
<evidence type="ECO:0000313" key="4">
    <source>
        <dbReference type="EMBL" id="KIN06898.1"/>
    </source>
</evidence>
<gene>
    <name evidence="4" type="ORF">OIDMADRAFT_150152</name>
</gene>
<dbReference type="SMART" id="SM00829">
    <property type="entry name" value="PKS_ER"/>
    <property type="match status" value="1"/>
</dbReference>
<dbReference type="SUPFAM" id="SSF51735">
    <property type="entry name" value="NAD(P)-binding Rossmann-fold domains"/>
    <property type="match status" value="1"/>
</dbReference>
<dbReference type="InterPro" id="IPR013149">
    <property type="entry name" value="ADH-like_C"/>
</dbReference>
<evidence type="ECO:0000259" key="3">
    <source>
        <dbReference type="SMART" id="SM00829"/>
    </source>
</evidence>
<dbReference type="SUPFAM" id="SSF50129">
    <property type="entry name" value="GroES-like"/>
    <property type="match status" value="1"/>
</dbReference>
<dbReference type="InterPro" id="IPR011032">
    <property type="entry name" value="GroES-like_sf"/>
</dbReference>
<comment type="similarity">
    <text evidence="1">Belongs to the zinc-containing alcohol dehydrogenase family.</text>
</comment>
<feature type="domain" description="Enoyl reductase (ER)" evidence="3">
    <location>
        <begin position="5"/>
        <end position="352"/>
    </location>
</feature>
<dbReference type="AlphaFoldDB" id="A0A0C3DXQ6"/>
<dbReference type="PANTHER" id="PTHR45348:SF2">
    <property type="entry name" value="ZINC-TYPE ALCOHOL DEHYDROGENASE-LIKE PROTEIN C2E1P3.01"/>
    <property type="match status" value="1"/>
</dbReference>
<name>A0A0C3DXQ6_OIDMZ</name>
<dbReference type="InterPro" id="IPR020843">
    <property type="entry name" value="ER"/>
</dbReference>
<evidence type="ECO:0000313" key="5">
    <source>
        <dbReference type="Proteomes" id="UP000054321"/>
    </source>
</evidence>
<dbReference type="Proteomes" id="UP000054321">
    <property type="component" value="Unassembled WGS sequence"/>
</dbReference>
<dbReference type="PANTHER" id="PTHR45348">
    <property type="entry name" value="HYPOTHETICAL OXIDOREDUCTASE (EUROFUNG)"/>
    <property type="match status" value="1"/>
</dbReference>
<dbReference type="STRING" id="913774.A0A0C3DXQ6"/>
<dbReference type="OrthoDB" id="9992527at2759"/>
<dbReference type="InterPro" id="IPR013154">
    <property type="entry name" value="ADH-like_N"/>
</dbReference>
<reference evidence="4 5" key="1">
    <citation type="submission" date="2014-04" db="EMBL/GenBank/DDBJ databases">
        <authorList>
            <consortium name="DOE Joint Genome Institute"/>
            <person name="Kuo A."/>
            <person name="Martino E."/>
            <person name="Perotto S."/>
            <person name="Kohler A."/>
            <person name="Nagy L.G."/>
            <person name="Floudas D."/>
            <person name="Copeland A."/>
            <person name="Barry K.W."/>
            <person name="Cichocki N."/>
            <person name="Veneault-Fourrey C."/>
            <person name="LaButti K."/>
            <person name="Lindquist E.A."/>
            <person name="Lipzen A."/>
            <person name="Lundell T."/>
            <person name="Morin E."/>
            <person name="Murat C."/>
            <person name="Sun H."/>
            <person name="Tunlid A."/>
            <person name="Henrissat B."/>
            <person name="Grigoriev I.V."/>
            <person name="Hibbett D.S."/>
            <person name="Martin F."/>
            <person name="Nordberg H.P."/>
            <person name="Cantor M.N."/>
            <person name="Hua S.X."/>
        </authorList>
    </citation>
    <scope>NUCLEOTIDE SEQUENCE [LARGE SCALE GENOMIC DNA]</scope>
    <source>
        <strain evidence="4 5">Zn</strain>
    </source>
</reference>
<dbReference type="InParanoid" id="A0A0C3DXQ6"/>
<dbReference type="InterPro" id="IPR036291">
    <property type="entry name" value="NAD(P)-bd_dom_sf"/>
</dbReference>
<dbReference type="InterPro" id="IPR047122">
    <property type="entry name" value="Trans-enoyl_RdTase-like"/>
</dbReference>
<dbReference type="Gene3D" id="3.90.180.10">
    <property type="entry name" value="Medium-chain alcohol dehydrogenases, catalytic domain"/>
    <property type="match status" value="1"/>
</dbReference>
<evidence type="ECO:0000256" key="1">
    <source>
        <dbReference type="ARBA" id="ARBA00008072"/>
    </source>
</evidence>
<dbReference type="CDD" id="cd08249">
    <property type="entry name" value="enoyl_reductase_like"/>
    <property type="match status" value="1"/>
</dbReference>
<dbReference type="EMBL" id="KN832870">
    <property type="protein sequence ID" value="KIN06898.1"/>
    <property type="molecule type" value="Genomic_DNA"/>
</dbReference>